<keyword evidence="10" id="KW-1185">Reference proteome</keyword>
<keyword evidence="11 12" id="KW-0675">Receptor</keyword>
<evidence type="ECO:0000256" key="1">
    <source>
        <dbReference type="ARBA" id="ARBA00004167"/>
    </source>
</evidence>
<dbReference type="InterPro" id="IPR036055">
    <property type="entry name" value="LDL_receptor-like_sf"/>
</dbReference>
<feature type="region of interest" description="Disordered" evidence="8">
    <location>
        <begin position="1"/>
        <end position="21"/>
    </location>
</feature>
<keyword evidence="2" id="KW-0812">Transmembrane</keyword>
<dbReference type="Proteomes" id="UP001652663">
    <property type="component" value="Chromosome 3"/>
</dbReference>
<dbReference type="Pfam" id="PF25241">
    <property type="entry name" value="LDLRAD1_C"/>
    <property type="match status" value="1"/>
</dbReference>
<dbReference type="Gene3D" id="4.10.400.10">
    <property type="entry name" value="Low-density Lipoprotein Receptor"/>
    <property type="match status" value="2"/>
</dbReference>
<evidence type="ECO:0000256" key="8">
    <source>
        <dbReference type="SAM" id="MobiDB-lite"/>
    </source>
</evidence>
<dbReference type="PRINTS" id="PR00261">
    <property type="entry name" value="LDLRECEPTOR"/>
</dbReference>
<gene>
    <name evidence="11 12" type="primary">LDLRAD1</name>
</gene>
<dbReference type="InterPro" id="IPR057430">
    <property type="entry name" value="LDLRAD1_C"/>
</dbReference>
<dbReference type="PANTHER" id="PTHR24270:SF61">
    <property type="entry name" value="EGF-LIKE DOMAIN-CONTAINING PROTEIN"/>
    <property type="match status" value="1"/>
</dbReference>
<comment type="caution">
    <text evidence="7">Lacks conserved residue(s) required for the propagation of feature annotation.</text>
</comment>
<dbReference type="InterPro" id="IPR050685">
    <property type="entry name" value="LDLR"/>
</dbReference>
<evidence type="ECO:0000313" key="12">
    <source>
        <dbReference type="RefSeq" id="XP_070642603.1"/>
    </source>
</evidence>
<evidence type="ECO:0000256" key="7">
    <source>
        <dbReference type="PROSITE-ProRule" id="PRU00124"/>
    </source>
</evidence>
<keyword evidence="5" id="KW-0472">Membrane</keyword>
<evidence type="ECO:0000256" key="5">
    <source>
        <dbReference type="ARBA" id="ARBA00023136"/>
    </source>
</evidence>
<protein>
    <submittedName>
        <fullName evidence="11 12">Low-density lipoprotein receptor class A domain-containing protein 1 isoform X6</fullName>
    </submittedName>
</protein>
<evidence type="ECO:0000313" key="11">
    <source>
        <dbReference type="RefSeq" id="XP_070642602.1"/>
    </source>
</evidence>
<evidence type="ECO:0000313" key="10">
    <source>
        <dbReference type="Proteomes" id="UP001652663"/>
    </source>
</evidence>
<evidence type="ECO:0000259" key="9">
    <source>
        <dbReference type="Pfam" id="PF25241"/>
    </source>
</evidence>
<dbReference type="CDD" id="cd00112">
    <property type="entry name" value="LDLa"/>
    <property type="match status" value="1"/>
</dbReference>
<sequence>MLPTLQTRKRHREVRSPAHGHTAGKWLNWGLHAIFDAELRVFPVAPAPRSSSGGAQGGELGDALVNTTLDPSGARPAHPGAQACVTQTNRTGFLCDDRSSCIPASSVCDGVRACAHGEDEEEALCLGGNFLEVKELEPGLAGAVPQSLPGFLVAHCGDPASWIYSDQMCDGINNCGDCSDELSPVTTCPPCGPGWWRCPSTVFRYCSCIPRSLCRDHVQHCFDWSDEYSCPGP</sequence>
<reference evidence="11 12" key="1">
    <citation type="submission" date="2025-05" db="UniProtKB">
        <authorList>
            <consortium name="RefSeq"/>
        </authorList>
    </citation>
    <scope>IDENTIFICATION</scope>
    <source>
        <tissue evidence="11 12">Blood</tissue>
    </source>
</reference>
<dbReference type="InterPro" id="IPR002172">
    <property type="entry name" value="LDrepeatLR_classA_rpt"/>
</dbReference>
<organism evidence="10 12">
    <name type="scientific">Bos indicus</name>
    <name type="common">Zebu</name>
    <dbReference type="NCBI Taxonomy" id="9915"/>
    <lineage>
        <taxon>Eukaryota</taxon>
        <taxon>Metazoa</taxon>
        <taxon>Chordata</taxon>
        <taxon>Craniata</taxon>
        <taxon>Vertebrata</taxon>
        <taxon>Euteleostomi</taxon>
        <taxon>Mammalia</taxon>
        <taxon>Eutheria</taxon>
        <taxon>Laurasiatheria</taxon>
        <taxon>Artiodactyla</taxon>
        <taxon>Ruminantia</taxon>
        <taxon>Pecora</taxon>
        <taxon>Bovidae</taxon>
        <taxon>Bovinae</taxon>
        <taxon>Bos</taxon>
    </lineage>
</organism>
<dbReference type="GeneID" id="109556267"/>
<dbReference type="SUPFAM" id="SSF57424">
    <property type="entry name" value="LDL receptor-like module"/>
    <property type="match status" value="2"/>
</dbReference>
<evidence type="ECO:0000256" key="3">
    <source>
        <dbReference type="ARBA" id="ARBA00022737"/>
    </source>
</evidence>
<dbReference type="PANTHER" id="PTHR24270">
    <property type="entry name" value="LOW-DENSITY LIPOPROTEIN RECEPTOR-RELATED"/>
    <property type="match status" value="1"/>
</dbReference>
<dbReference type="Pfam" id="PF00057">
    <property type="entry name" value="Ldl_recept_a"/>
    <property type="match status" value="1"/>
</dbReference>
<comment type="subcellular location">
    <subcellularLocation>
        <location evidence="1">Membrane</location>
        <topology evidence="1">Single-pass membrane protein</topology>
    </subcellularLocation>
</comment>
<dbReference type="RefSeq" id="XP_070642602.1">
    <property type="nucleotide sequence ID" value="XM_070786501.1"/>
</dbReference>
<keyword evidence="6" id="KW-1015">Disulfide bond</keyword>
<keyword evidence="4" id="KW-1133">Transmembrane helix</keyword>
<evidence type="ECO:0000256" key="6">
    <source>
        <dbReference type="ARBA" id="ARBA00023157"/>
    </source>
</evidence>
<keyword evidence="3" id="KW-0677">Repeat</keyword>
<name>A0ABM4S474_BOSIN</name>
<accession>A0ABM4S474</accession>
<dbReference type="SMART" id="SM00192">
    <property type="entry name" value="LDLa"/>
    <property type="match status" value="3"/>
</dbReference>
<keyword evidence="11 12" id="KW-0449">Lipoprotein</keyword>
<evidence type="ECO:0000256" key="4">
    <source>
        <dbReference type="ARBA" id="ARBA00022989"/>
    </source>
</evidence>
<evidence type="ECO:0000256" key="2">
    <source>
        <dbReference type="ARBA" id="ARBA00022692"/>
    </source>
</evidence>
<feature type="domain" description="LDLRAD1-like C-terminal" evidence="9">
    <location>
        <begin position="189"/>
        <end position="228"/>
    </location>
</feature>
<dbReference type="PROSITE" id="PS50068">
    <property type="entry name" value="LDLRA_2"/>
    <property type="match status" value="1"/>
</dbReference>
<proteinExistence type="predicted"/>
<dbReference type="RefSeq" id="XP_070642603.1">
    <property type="nucleotide sequence ID" value="XM_070786502.1"/>
</dbReference>